<evidence type="ECO:0000256" key="6">
    <source>
        <dbReference type="ARBA" id="ARBA00022989"/>
    </source>
</evidence>
<protein>
    <recommendedName>
        <fullName evidence="13">Odorant receptor</fullName>
    </recommendedName>
</protein>
<sequence length="290" mass="33027">MVRLIIITKESLDLPEMINLLHYATFNIGCLLTSIALLIKSNQFKDYCKLLEDEFKFPKVKLSAVQEKIMKDSSAYLVLFVRNSIPFYYCIGIGNALRGPLLEGTPLPYKGWLPFDNDTWPKHCFAFCLETLMALNVASNLYLCLQAYVIHGKQLCTQFDILCANIKDLFDCSDAPSTSNSSNLQREHIIKLKINHVIERHQVLLRCFNLFQEIYGGLLLMITVVSGTLICTNIFMITDPNTNAAVMLDFIVLLSPELISITFYSWYGQKITDGILQASFSYFNMLKALR</sequence>
<gene>
    <name evidence="11" type="ORF">O3M35_008847</name>
</gene>
<organism evidence="11 12">
    <name type="scientific">Rhynocoris fuscipes</name>
    <dbReference type="NCBI Taxonomy" id="488301"/>
    <lineage>
        <taxon>Eukaryota</taxon>
        <taxon>Metazoa</taxon>
        <taxon>Ecdysozoa</taxon>
        <taxon>Arthropoda</taxon>
        <taxon>Hexapoda</taxon>
        <taxon>Insecta</taxon>
        <taxon>Pterygota</taxon>
        <taxon>Neoptera</taxon>
        <taxon>Paraneoptera</taxon>
        <taxon>Hemiptera</taxon>
        <taxon>Heteroptera</taxon>
        <taxon>Panheteroptera</taxon>
        <taxon>Cimicomorpha</taxon>
        <taxon>Reduviidae</taxon>
        <taxon>Harpactorinae</taxon>
        <taxon>Harpactorini</taxon>
        <taxon>Rhynocoris</taxon>
    </lineage>
</organism>
<feature type="transmembrane region" description="Helical" evidence="10">
    <location>
        <begin position="20"/>
        <end position="39"/>
    </location>
</feature>
<dbReference type="GO" id="GO:0007165">
    <property type="term" value="P:signal transduction"/>
    <property type="evidence" value="ECO:0007669"/>
    <property type="project" value="UniProtKB-KW"/>
</dbReference>
<evidence type="ECO:0000256" key="8">
    <source>
        <dbReference type="ARBA" id="ARBA00023170"/>
    </source>
</evidence>
<dbReference type="Proteomes" id="UP001461498">
    <property type="component" value="Unassembled WGS sequence"/>
</dbReference>
<keyword evidence="3" id="KW-0716">Sensory transduction</keyword>
<evidence type="ECO:0000256" key="1">
    <source>
        <dbReference type="ARBA" id="ARBA00004651"/>
    </source>
</evidence>
<evidence type="ECO:0000256" key="10">
    <source>
        <dbReference type="SAM" id="Phobius"/>
    </source>
</evidence>
<evidence type="ECO:0000313" key="12">
    <source>
        <dbReference type="Proteomes" id="UP001461498"/>
    </source>
</evidence>
<keyword evidence="5" id="KW-0552">Olfaction</keyword>
<reference evidence="11 12" key="1">
    <citation type="submission" date="2022-12" db="EMBL/GenBank/DDBJ databases">
        <title>Chromosome-level genome assembly of true bugs.</title>
        <authorList>
            <person name="Ma L."/>
            <person name="Li H."/>
        </authorList>
    </citation>
    <scope>NUCLEOTIDE SEQUENCE [LARGE SCALE GENOMIC DNA]</scope>
    <source>
        <strain evidence="11">Lab_2022b</strain>
    </source>
</reference>
<dbReference type="AlphaFoldDB" id="A0AAW1DAE6"/>
<keyword evidence="9" id="KW-0807">Transducer</keyword>
<evidence type="ECO:0000256" key="9">
    <source>
        <dbReference type="ARBA" id="ARBA00023224"/>
    </source>
</evidence>
<dbReference type="PANTHER" id="PTHR21137:SF35">
    <property type="entry name" value="ODORANT RECEPTOR 19A-RELATED"/>
    <property type="match status" value="1"/>
</dbReference>
<keyword evidence="12" id="KW-1185">Reference proteome</keyword>
<evidence type="ECO:0008006" key="13">
    <source>
        <dbReference type="Google" id="ProtNLM"/>
    </source>
</evidence>
<feature type="transmembrane region" description="Helical" evidence="10">
    <location>
        <begin position="244"/>
        <end position="267"/>
    </location>
</feature>
<evidence type="ECO:0000313" key="11">
    <source>
        <dbReference type="EMBL" id="KAK9507014.1"/>
    </source>
</evidence>
<keyword evidence="4 10" id="KW-0812">Transmembrane</keyword>
<keyword evidence="6 10" id="KW-1133">Transmembrane helix</keyword>
<keyword evidence="8" id="KW-0675">Receptor</keyword>
<comment type="caution">
    <text evidence="11">The sequence shown here is derived from an EMBL/GenBank/DDBJ whole genome shotgun (WGS) entry which is preliminary data.</text>
</comment>
<evidence type="ECO:0000256" key="5">
    <source>
        <dbReference type="ARBA" id="ARBA00022725"/>
    </source>
</evidence>
<dbReference type="Pfam" id="PF02949">
    <property type="entry name" value="7tm_6"/>
    <property type="match status" value="1"/>
</dbReference>
<dbReference type="GO" id="GO:0005886">
    <property type="term" value="C:plasma membrane"/>
    <property type="evidence" value="ECO:0007669"/>
    <property type="project" value="UniProtKB-SubCell"/>
</dbReference>
<proteinExistence type="predicted"/>
<dbReference type="PANTHER" id="PTHR21137">
    <property type="entry name" value="ODORANT RECEPTOR"/>
    <property type="match status" value="1"/>
</dbReference>
<evidence type="ECO:0000256" key="2">
    <source>
        <dbReference type="ARBA" id="ARBA00022475"/>
    </source>
</evidence>
<comment type="subcellular location">
    <subcellularLocation>
        <location evidence="1">Cell membrane</location>
        <topology evidence="1">Multi-pass membrane protein</topology>
    </subcellularLocation>
</comment>
<evidence type="ECO:0000256" key="3">
    <source>
        <dbReference type="ARBA" id="ARBA00022606"/>
    </source>
</evidence>
<dbReference type="EMBL" id="JAPXFL010000005">
    <property type="protein sequence ID" value="KAK9507014.1"/>
    <property type="molecule type" value="Genomic_DNA"/>
</dbReference>
<name>A0AAW1DAE6_9HEMI</name>
<keyword evidence="2" id="KW-1003">Cell membrane</keyword>
<evidence type="ECO:0000256" key="4">
    <source>
        <dbReference type="ARBA" id="ARBA00022692"/>
    </source>
</evidence>
<dbReference type="GO" id="GO:0005549">
    <property type="term" value="F:odorant binding"/>
    <property type="evidence" value="ECO:0007669"/>
    <property type="project" value="InterPro"/>
</dbReference>
<evidence type="ECO:0000256" key="7">
    <source>
        <dbReference type="ARBA" id="ARBA00023136"/>
    </source>
</evidence>
<feature type="transmembrane region" description="Helical" evidence="10">
    <location>
        <begin position="214"/>
        <end position="238"/>
    </location>
</feature>
<dbReference type="InterPro" id="IPR004117">
    <property type="entry name" value="7tm6_olfct_rcpt"/>
</dbReference>
<dbReference type="GO" id="GO:0004984">
    <property type="term" value="F:olfactory receptor activity"/>
    <property type="evidence" value="ECO:0007669"/>
    <property type="project" value="InterPro"/>
</dbReference>
<keyword evidence="7 10" id="KW-0472">Membrane</keyword>
<accession>A0AAW1DAE6</accession>